<protein>
    <submittedName>
        <fullName evidence="1">Uncharacterized protein</fullName>
    </submittedName>
</protein>
<evidence type="ECO:0000313" key="2">
    <source>
        <dbReference type="Proteomes" id="UP000054874"/>
    </source>
</evidence>
<gene>
    <name evidence="1" type="ORF">ASU35_05965</name>
</gene>
<proteinExistence type="predicted"/>
<dbReference type="Proteomes" id="UP000054874">
    <property type="component" value="Unassembled WGS sequence"/>
</dbReference>
<organism evidence="1 2">
    <name type="scientific">Acetivibrio ethanolgignens</name>
    <dbReference type="NCBI Taxonomy" id="290052"/>
    <lineage>
        <taxon>Bacteria</taxon>
        <taxon>Bacillati</taxon>
        <taxon>Bacillota</taxon>
        <taxon>Clostridia</taxon>
        <taxon>Eubacteriales</taxon>
        <taxon>Oscillospiraceae</taxon>
        <taxon>Acetivibrio</taxon>
    </lineage>
</organism>
<dbReference type="EMBL" id="LNAM01000024">
    <property type="protein sequence ID" value="KSV60295.1"/>
    <property type="molecule type" value="Genomic_DNA"/>
</dbReference>
<evidence type="ECO:0000313" key="1">
    <source>
        <dbReference type="EMBL" id="KSV60295.1"/>
    </source>
</evidence>
<accession>A0A0V8QIB0</accession>
<name>A0A0V8QIB0_9FIRM</name>
<dbReference type="AlphaFoldDB" id="A0A0V8QIB0"/>
<reference evidence="1 2" key="1">
    <citation type="submission" date="2015-11" db="EMBL/GenBank/DDBJ databases">
        <title>Butyribacter intestini gen. nov., sp. nov., a butyric acid-producing bacterium of the family Lachnospiraceae isolated from the human faeces.</title>
        <authorList>
            <person name="Zou Y."/>
            <person name="Xue W."/>
            <person name="Luo G."/>
            <person name="Lv M."/>
        </authorList>
    </citation>
    <scope>NUCLEOTIDE SEQUENCE [LARGE SCALE GENOMIC DNA]</scope>
    <source>
        <strain evidence="1 2">ACET-33324</strain>
    </source>
</reference>
<keyword evidence="2" id="KW-1185">Reference proteome</keyword>
<sequence length="86" mass="10386">MALTAREWTLLPKDEMEARQGELSPGECFKLRTELSMIHLTEEQKARMTEEEKNKFINQKYPKRTEEEKREIERQAREVFRSLLED</sequence>
<comment type="caution">
    <text evidence="1">The sequence shown here is derived from an EMBL/GenBank/DDBJ whole genome shotgun (WGS) entry which is preliminary data.</text>
</comment>